<dbReference type="EMBL" id="JAPDIA010000003">
    <property type="protein sequence ID" value="MDG0810056.1"/>
    <property type="molecule type" value="Genomic_DNA"/>
</dbReference>
<evidence type="ECO:0000256" key="2">
    <source>
        <dbReference type="ARBA" id="ARBA00023235"/>
    </source>
</evidence>
<sequence>MLKGIPAILSPELLKILMEMGHGDEIVLGDGNFPAASHAQRLVRADGHGVPELLDAVLKLMPLDQYTDRPVALMQVVPGDTAETPIWGRYGDIIRERTGLAEPFEEVERFAFYERAKQAYAIVATGESAIYANIILKKGVIKPE</sequence>
<keyword evidence="5" id="KW-1185">Reference proteome</keyword>
<accession>A0A9X4QSG3</accession>
<gene>
    <name evidence="4" type="primary">fucU</name>
    <name evidence="4" type="ORF">OMP40_12370</name>
</gene>
<proteinExistence type="predicted"/>
<dbReference type="Pfam" id="PF05025">
    <property type="entry name" value="RbsD_FucU"/>
    <property type="match status" value="1"/>
</dbReference>
<dbReference type="GO" id="GO:0062193">
    <property type="term" value="F:D-ribose pyranase activity"/>
    <property type="evidence" value="ECO:0007669"/>
    <property type="project" value="UniProtKB-EC"/>
</dbReference>
<organism evidence="4 5">
    <name type="scientific">Cohnella rhizosphaerae</name>
    <dbReference type="NCBI Taxonomy" id="1457232"/>
    <lineage>
        <taxon>Bacteria</taxon>
        <taxon>Bacillati</taxon>
        <taxon>Bacillota</taxon>
        <taxon>Bacilli</taxon>
        <taxon>Bacillales</taxon>
        <taxon>Paenibacillaceae</taxon>
        <taxon>Cohnella</taxon>
    </lineage>
</organism>
<dbReference type="RefSeq" id="WP_277531688.1">
    <property type="nucleotide sequence ID" value="NZ_JAPDIA010000003.1"/>
</dbReference>
<dbReference type="GO" id="GO:0042806">
    <property type="term" value="F:fucose binding"/>
    <property type="evidence" value="ECO:0007669"/>
    <property type="project" value="TreeGrafter"/>
</dbReference>
<dbReference type="InterPro" id="IPR050443">
    <property type="entry name" value="RbsD/FucU_mutarotase"/>
</dbReference>
<reference evidence="4" key="1">
    <citation type="submission" date="2022-10" db="EMBL/GenBank/DDBJ databases">
        <title>Comparative genomic analysis of Cohnella hashimotonis sp. nov., isolated from the International Space Station.</title>
        <authorList>
            <person name="Simpson A."/>
            <person name="Venkateswaran K."/>
        </authorList>
    </citation>
    <scope>NUCLEOTIDE SEQUENCE</scope>
    <source>
        <strain evidence="4">DSM 28161</strain>
    </source>
</reference>
<dbReference type="PANTHER" id="PTHR31690">
    <property type="entry name" value="FUCOSE MUTAROTASE"/>
    <property type="match status" value="1"/>
</dbReference>
<dbReference type="Proteomes" id="UP001153404">
    <property type="component" value="Unassembled WGS sequence"/>
</dbReference>
<dbReference type="PANTHER" id="PTHR31690:SF4">
    <property type="entry name" value="FUCOSE MUTAROTASE"/>
    <property type="match status" value="1"/>
</dbReference>
<keyword evidence="2 4" id="KW-0413">Isomerase</keyword>
<name>A0A9X4QSG3_9BACL</name>
<comment type="catalytic activity">
    <reaction evidence="3">
        <text>alpha-L-fucose = beta-L-fucose</text>
        <dbReference type="Rhea" id="RHEA:25580"/>
        <dbReference type="ChEBI" id="CHEBI:42548"/>
        <dbReference type="ChEBI" id="CHEBI:42589"/>
        <dbReference type="EC" id="5.1.3.29"/>
    </reaction>
</comment>
<comment type="catalytic activity">
    <reaction evidence="1">
        <text>beta-D-ribopyranose = beta-D-ribofuranose</text>
        <dbReference type="Rhea" id="RHEA:25432"/>
        <dbReference type="ChEBI" id="CHEBI:27476"/>
        <dbReference type="ChEBI" id="CHEBI:47002"/>
        <dbReference type="EC" id="5.4.99.62"/>
    </reaction>
</comment>
<dbReference type="NCBIfam" id="NF011949">
    <property type="entry name" value="PRK15420.1"/>
    <property type="match status" value="1"/>
</dbReference>
<evidence type="ECO:0000256" key="1">
    <source>
        <dbReference type="ARBA" id="ARBA00000223"/>
    </source>
</evidence>
<dbReference type="GO" id="GO:0036373">
    <property type="term" value="F:L-fucose mutarotase activity"/>
    <property type="evidence" value="ECO:0007669"/>
    <property type="project" value="UniProtKB-EC"/>
</dbReference>
<dbReference type="SUPFAM" id="SSF102546">
    <property type="entry name" value="RbsD-like"/>
    <property type="match status" value="1"/>
</dbReference>
<evidence type="ECO:0000313" key="5">
    <source>
        <dbReference type="Proteomes" id="UP001153404"/>
    </source>
</evidence>
<dbReference type="GO" id="GO:0006004">
    <property type="term" value="P:fucose metabolic process"/>
    <property type="evidence" value="ECO:0007669"/>
    <property type="project" value="TreeGrafter"/>
</dbReference>
<evidence type="ECO:0000313" key="4">
    <source>
        <dbReference type="EMBL" id="MDG0810056.1"/>
    </source>
</evidence>
<dbReference type="AlphaFoldDB" id="A0A9X4QSG3"/>
<protein>
    <submittedName>
        <fullName evidence="4">L-fucose mutarotase</fullName>
        <ecNumber evidence="4">5.1.3.29</ecNumber>
    </submittedName>
</protein>
<dbReference type="EC" id="5.1.3.29" evidence="4"/>
<dbReference type="InterPro" id="IPR007721">
    <property type="entry name" value="RbsD_FucU"/>
</dbReference>
<dbReference type="InterPro" id="IPR023750">
    <property type="entry name" value="RbsD-like_sf"/>
</dbReference>
<comment type="caution">
    <text evidence="4">The sequence shown here is derived from an EMBL/GenBank/DDBJ whole genome shotgun (WGS) entry which is preliminary data.</text>
</comment>
<dbReference type="Gene3D" id="3.40.1650.10">
    <property type="entry name" value="RbsD-like domain"/>
    <property type="match status" value="1"/>
</dbReference>
<evidence type="ECO:0000256" key="3">
    <source>
        <dbReference type="ARBA" id="ARBA00036324"/>
    </source>
</evidence>